<evidence type="ECO:0000313" key="1">
    <source>
        <dbReference type="EMBL" id="HGI87007.1"/>
    </source>
</evidence>
<organism evidence="1">
    <name type="scientific">Ignisphaera aggregans</name>
    <dbReference type="NCBI Taxonomy" id="334771"/>
    <lineage>
        <taxon>Archaea</taxon>
        <taxon>Thermoproteota</taxon>
        <taxon>Thermoprotei</taxon>
        <taxon>Desulfurococcales</taxon>
        <taxon>Desulfurococcaceae</taxon>
        <taxon>Ignisphaera</taxon>
    </lineage>
</organism>
<sequence length="186" mass="20423">MINYGAYIGVDLAANPHRCSGFVAIDAKELTVVEASCLSEDDEIIESVKSYQRPVVAIDAPLGFGNGSMRKVDRKMISLGYRVFPPGFSHMRSLTLRALSLVKKLKELGVVVIETHPKSVLKSTCCKTVDELAKRLNIRSFELASKNVRHVMDALIAAIASLCYDLGCSYAVEEVDGTIWLVKKLC</sequence>
<dbReference type="AlphaFoldDB" id="A0A7C4FG76"/>
<gene>
    <name evidence="1" type="ORF">ENV14_01210</name>
</gene>
<proteinExistence type="predicted"/>
<accession>A0A7C4FG76</accession>
<comment type="caution">
    <text evidence="1">The sequence shown here is derived from an EMBL/GenBank/DDBJ whole genome shotgun (WGS) entry which is preliminary data.</text>
</comment>
<reference evidence="1" key="1">
    <citation type="journal article" date="2020" name="mSystems">
        <title>Genome- and Community-Level Interaction Insights into Carbon Utilization and Element Cycling Functions of Hydrothermarchaeota in Hydrothermal Sediment.</title>
        <authorList>
            <person name="Zhou Z."/>
            <person name="Liu Y."/>
            <person name="Xu W."/>
            <person name="Pan J."/>
            <person name="Luo Z.H."/>
            <person name="Li M."/>
        </authorList>
    </citation>
    <scope>NUCLEOTIDE SEQUENCE [LARGE SCALE GENOMIC DNA]</scope>
    <source>
        <strain evidence="1">SpSt-732</strain>
    </source>
</reference>
<name>A0A7C4FG76_9CREN</name>
<dbReference type="EMBL" id="DTFF01000012">
    <property type="protein sequence ID" value="HGI87007.1"/>
    <property type="molecule type" value="Genomic_DNA"/>
</dbReference>
<protein>
    <submittedName>
        <fullName evidence="1">DUF429 domain-containing protein</fullName>
    </submittedName>
</protein>